<accession>A0A8K0W0E2</accession>
<evidence type="ECO:0000313" key="1">
    <source>
        <dbReference type="EMBL" id="KAH7090311.1"/>
    </source>
</evidence>
<comment type="caution">
    <text evidence="1">The sequence shown here is derived from an EMBL/GenBank/DDBJ whole genome shotgun (WGS) entry which is preliminary data.</text>
</comment>
<reference evidence="1" key="1">
    <citation type="journal article" date="2021" name="Nat. Commun.">
        <title>Genetic determinants of endophytism in the Arabidopsis root mycobiome.</title>
        <authorList>
            <person name="Mesny F."/>
            <person name="Miyauchi S."/>
            <person name="Thiergart T."/>
            <person name="Pickel B."/>
            <person name="Atanasova L."/>
            <person name="Karlsson M."/>
            <person name="Huettel B."/>
            <person name="Barry K.W."/>
            <person name="Haridas S."/>
            <person name="Chen C."/>
            <person name="Bauer D."/>
            <person name="Andreopoulos W."/>
            <person name="Pangilinan J."/>
            <person name="LaButti K."/>
            <person name="Riley R."/>
            <person name="Lipzen A."/>
            <person name="Clum A."/>
            <person name="Drula E."/>
            <person name="Henrissat B."/>
            <person name="Kohler A."/>
            <person name="Grigoriev I.V."/>
            <person name="Martin F.M."/>
            <person name="Hacquard S."/>
        </authorList>
    </citation>
    <scope>NUCLEOTIDE SEQUENCE</scope>
    <source>
        <strain evidence="1">MPI-SDFR-AT-0120</strain>
    </source>
</reference>
<dbReference type="Proteomes" id="UP000813461">
    <property type="component" value="Unassembled WGS sequence"/>
</dbReference>
<gene>
    <name evidence="1" type="ORF">FB567DRAFT_519553</name>
</gene>
<protein>
    <submittedName>
        <fullName evidence="1">Uncharacterized protein</fullName>
    </submittedName>
</protein>
<dbReference type="EMBL" id="JAGMVJ010000005">
    <property type="protein sequence ID" value="KAH7090311.1"/>
    <property type="molecule type" value="Genomic_DNA"/>
</dbReference>
<dbReference type="OrthoDB" id="3756639at2759"/>
<dbReference type="AlphaFoldDB" id="A0A8K0W0E2"/>
<organism evidence="1 2">
    <name type="scientific">Paraphoma chrysanthemicola</name>
    <dbReference type="NCBI Taxonomy" id="798071"/>
    <lineage>
        <taxon>Eukaryota</taxon>
        <taxon>Fungi</taxon>
        <taxon>Dikarya</taxon>
        <taxon>Ascomycota</taxon>
        <taxon>Pezizomycotina</taxon>
        <taxon>Dothideomycetes</taxon>
        <taxon>Pleosporomycetidae</taxon>
        <taxon>Pleosporales</taxon>
        <taxon>Pleosporineae</taxon>
        <taxon>Phaeosphaeriaceae</taxon>
        <taxon>Paraphoma</taxon>
    </lineage>
</organism>
<proteinExistence type="predicted"/>
<name>A0A8K0W0E2_9PLEO</name>
<evidence type="ECO:0000313" key="2">
    <source>
        <dbReference type="Proteomes" id="UP000813461"/>
    </source>
</evidence>
<sequence length="88" mass="9605">MSCLQQFLSPLIRNCDETCSSISTKAFASHPKCYTDNGFCSLGCGDILVLLAVVNKDLLVSATQIVDTAKICLRLVLYQVQALDLIFC</sequence>
<keyword evidence="2" id="KW-1185">Reference proteome</keyword>